<keyword evidence="7 9" id="KW-0472">Membrane</keyword>
<evidence type="ECO:0000313" key="12">
    <source>
        <dbReference type="EMBL" id="PCJ01884.1"/>
    </source>
</evidence>
<dbReference type="InterPro" id="IPR010227">
    <property type="entry name" value="NADH_Q_OxRdtase_chainM/4"/>
</dbReference>
<dbReference type="NCBIfam" id="NF004501">
    <property type="entry name" value="PRK05846.1-5"/>
    <property type="match status" value="1"/>
</dbReference>
<dbReference type="GO" id="GO:0048039">
    <property type="term" value="F:ubiquinone binding"/>
    <property type="evidence" value="ECO:0007669"/>
    <property type="project" value="TreeGrafter"/>
</dbReference>
<evidence type="ECO:0000256" key="8">
    <source>
        <dbReference type="RuleBase" id="RU000320"/>
    </source>
</evidence>
<dbReference type="GO" id="GO:0008137">
    <property type="term" value="F:NADH dehydrogenase (ubiquinone) activity"/>
    <property type="evidence" value="ECO:0007669"/>
    <property type="project" value="InterPro"/>
</dbReference>
<dbReference type="InterPro" id="IPR000260">
    <property type="entry name" value="NADH4_N"/>
</dbReference>
<feature type="transmembrane region" description="Helical" evidence="9">
    <location>
        <begin position="246"/>
        <end position="266"/>
    </location>
</feature>
<gene>
    <name evidence="12" type="ORF">COB13_06830</name>
</gene>
<protein>
    <submittedName>
        <fullName evidence="12">NADH-quinone oxidoreductase subunit M</fullName>
    </submittedName>
</protein>
<dbReference type="Pfam" id="PF00361">
    <property type="entry name" value="Proton_antipo_M"/>
    <property type="match status" value="1"/>
</dbReference>
<dbReference type="InterPro" id="IPR003918">
    <property type="entry name" value="NADH_UbQ_OxRdtase"/>
</dbReference>
<feature type="transmembrane region" description="Helical" evidence="9">
    <location>
        <begin position="454"/>
        <end position="471"/>
    </location>
</feature>
<evidence type="ECO:0000256" key="5">
    <source>
        <dbReference type="ARBA" id="ARBA00022989"/>
    </source>
</evidence>
<reference key="1">
    <citation type="submission" date="2017-08" db="EMBL/GenBank/DDBJ databases">
        <title>A dynamic microbial community with high functional redundancy inhabits the cold, oxic subseafloor aquifer.</title>
        <authorList>
            <person name="Tully B.J."/>
            <person name="Wheat C.G."/>
            <person name="Glazer B.T."/>
            <person name="Huber J.A."/>
        </authorList>
    </citation>
    <scope>NUCLEOTIDE SEQUENCE [LARGE SCALE GENOMIC DNA]</scope>
</reference>
<evidence type="ECO:0000259" key="10">
    <source>
        <dbReference type="Pfam" id="PF00361"/>
    </source>
</evidence>
<comment type="similarity">
    <text evidence="2">Belongs to the complex I subunit 4 family.</text>
</comment>
<feature type="transmembrane region" description="Helical" evidence="9">
    <location>
        <begin position="212"/>
        <end position="234"/>
    </location>
</feature>
<feature type="transmembrane region" description="Helical" evidence="9">
    <location>
        <begin position="87"/>
        <end position="107"/>
    </location>
</feature>
<dbReference type="NCBIfam" id="TIGR01972">
    <property type="entry name" value="NDH_I_M"/>
    <property type="match status" value="1"/>
</dbReference>
<dbReference type="AlphaFoldDB" id="A0A2A4Z451"/>
<dbReference type="GO" id="GO:0015990">
    <property type="term" value="P:electron transport coupled proton transport"/>
    <property type="evidence" value="ECO:0007669"/>
    <property type="project" value="TreeGrafter"/>
</dbReference>
<keyword evidence="4" id="KW-1278">Translocase</keyword>
<feature type="transmembrane region" description="Helical" evidence="9">
    <location>
        <begin position="138"/>
        <end position="158"/>
    </location>
</feature>
<sequence>MSEWPILSIVTFFPLLGALIIFILIKEDSEQSKNNIRNIAFMTSGATFLISLLLWLFFDNTTAEMQFVETASWLGGNINYKMGVDGISMLFVILTTFLLPFCILASWKTVKNNVKEFMIAFLVLETFLIGVFSSLDLLVFYIFFEGGLIPLYLIIGIWGGKNRVYASFKFFLFTLLGSVLMLLAIMAMYWDAGTTDIVELLKHDFPAEMQTWLWLAFFASFAVKMPMWPFHTWLPDAHVQAPTAGSVILAGLSLKMGGYGFIRFSLSMFPEASGDMQTFVFVLSAIAIIYTSLVAMMQKDMKKLIAYSSVAHMAFVTAGIFTANSMGLQGAIFQMLSHGIVSSALFLCVGVIYDRMHTREISAYGGLVHRMPYYAFIFMIFTMANVGLPGTVGFVGEVLTLAAMFQVNTWMALFATTGVILSAGYALWLYRRVIFGELEKESLRDILDMDKREKYILVPMICITIFFGFYPKPIFNVTSVSVDNLIENYRHDMENAGRLSHEPHIKAMGGDAATADHAPATH</sequence>
<evidence type="ECO:0000256" key="6">
    <source>
        <dbReference type="ARBA" id="ARBA00023027"/>
    </source>
</evidence>
<dbReference type="NCBIfam" id="NF004499">
    <property type="entry name" value="PRK05846.1-3"/>
    <property type="match status" value="1"/>
</dbReference>
<reference evidence="12" key="2">
    <citation type="journal article" date="2018" name="ISME J.">
        <title>A dynamic microbial community with high functional redundancy inhabits the cold, oxic subseafloor aquifer.</title>
        <authorList>
            <person name="Tully B.J."/>
            <person name="Wheat C.G."/>
            <person name="Glazer B.T."/>
            <person name="Huber J.A."/>
        </authorList>
    </citation>
    <scope>NUCLEOTIDE SEQUENCE</scope>
    <source>
        <strain evidence="12">NORP83</strain>
    </source>
</reference>
<dbReference type="PANTHER" id="PTHR43507">
    <property type="entry name" value="NADH-UBIQUINONE OXIDOREDUCTASE CHAIN 4"/>
    <property type="match status" value="1"/>
</dbReference>
<dbReference type="GO" id="GO:0003954">
    <property type="term" value="F:NADH dehydrogenase activity"/>
    <property type="evidence" value="ECO:0007669"/>
    <property type="project" value="TreeGrafter"/>
</dbReference>
<dbReference type="EMBL" id="NVUS01000006">
    <property type="protein sequence ID" value="PCJ01884.1"/>
    <property type="molecule type" value="Genomic_DNA"/>
</dbReference>
<evidence type="ECO:0000256" key="9">
    <source>
        <dbReference type="SAM" id="Phobius"/>
    </source>
</evidence>
<dbReference type="PANTHER" id="PTHR43507:SF1">
    <property type="entry name" value="NADH-UBIQUINONE OXIDOREDUCTASE CHAIN 4"/>
    <property type="match status" value="1"/>
</dbReference>
<dbReference type="InterPro" id="IPR001750">
    <property type="entry name" value="ND/Mrp_TM"/>
</dbReference>
<comment type="caution">
    <text evidence="12">The sequence shown here is derived from an EMBL/GenBank/DDBJ whole genome shotgun (WGS) entry which is preliminary data.</text>
</comment>
<feature type="transmembrane region" description="Helical" evidence="9">
    <location>
        <begin position="278"/>
        <end position="297"/>
    </location>
</feature>
<organism evidence="12">
    <name type="scientific">OCS116 cluster bacterium</name>
    <dbReference type="NCBI Taxonomy" id="2030921"/>
    <lineage>
        <taxon>Bacteria</taxon>
        <taxon>Pseudomonadati</taxon>
        <taxon>Pseudomonadota</taxon>
        <taxon>Alphaproteobacteria</taxon>
        <taxon>OCS116 cluster</taxon>
    </lineage>
</organism>
<dbReference type="Pfam" id="PF01059">
    <property type="entry name" value="Oxidored_q5_N"/>
    <property type="match status" value="1"/>
</dbReference>
<keyword evidence="5 9" id="KW-1133">Transmembrane helix</keyword>
<evidence type="ECO:0000259" key="11">
    <source>
        <dbReference type="Pfam" id="PF01059"/>
    </source>
</evidence>
<evidence type="ECO:0000256" key="3">
    <source>
        <dbReference type="ARBA" id="ARBA00022692"/>
    </source>
</evidence>
<feature type="transmembrane region" description="Helical" evidence="9">
    <location>
        <begin position="114"/>
        <end position="132"/>
    </location>
</feature>
<feature type="domain" description="NADH:quinone oxidoreductase/Mrp antiporter transmembrane" evidence="10">
    <location>
        <begin position="134"/>
        <end position="420"/>
    </location>
</feature>
<name>A0A2A4Z451_9PROT</name>
<feature type="transmembrane region" description="Helical" evidence="9">
    <location>
        <begin position="6"/>
        <end position="25"/>
    </location>
</feature>
<comment type="subcellular location">
    <subcellularLocation>
        <location evidence="1">Endomembrane system</location>
        <topology evidence="1">Multi-pass membrane protein</topology>
    </subcellularLocation>
    <subcellularLocation>
        <location evidence="8">Membrane</location>
        <topology evidence="8">Multi-pass membrane protein</topology>
    </subcellularLocation>
</comment>
<keyword evidence="3 8" id="KW-0812">Transmembrane</keyword>
<dbReference type="GO" id="GO:0016020">
    <property type="term" value="C:membrane"/>
    <property type="evidence" value="ECO:0007669"/>
    <property type="project" value="UniProtKB-SubCell"/>
</dbReference>
<feature type="transmembrane region" description="Helical" evidence="9">
    <location>
        <begin position="335"/>
        <end position="353"/>
    </location>
</feature>
<evidence type="ECO:0000256" key="7">
    <source>
        <dbReference type="ARBA" id="ARBA00023136"/>
    </source>
</evidence>
<accession>A0A2A4Z451</accession>
<dbReference type="GO" id="GO:0012505">
    <property type="term" value="C:endomembrane system"/>
    <property type="evidence" value="ECO:0007669"/>
    <property type="project" value="UniProtKB-SubCell"/>
</dbReference>
<feature type="transmembrane region" description="Helical" evidence="9">
    <location>
        <begin position="407"/>
        <end position="430"/>
    </location>
</feature>
<evidence type="ECO:0000256" key="4">
    <source>
        <dbReference type="ARBA" id="ARBA00022967"/>
    </source>
</evidence>
<evidence type="ECO:0000256" key="2">
    <source>
        <dbReference type="ARBA" id="ARBA00009025"/>
    </source>
</evidence>
<feature type="transmembrane region" description="Helical" evidence="9">
    <location>
        <begin position="37"/>
        <end position="58"/>
    </location>
</feature>
<dbReference type="PRINTS" id="PR01437">
    <property type="entry name" value="NUOXDRDTASE4"/>
</dbReference>
<keyword evidence="6" id="KW-0520">NAD</keyword>
<feature type="transmembrane region" description="Helical" evidence="9">
    <location>
        <begin position="373"/>
        <end position="395"/>
    </location>
</feature>
<feature type="transmembrane region" description="Helical" evidence="9">
    <location>
        <begin position="170"/>
        <end position="192"/>
    </location>
</feature>
<dbReference type="GO" id="GO:0042773">
    <property type="term" value="P:ATP synthesis coupled electron transport"/>
    <property type="evidence" value="ECO:0007669"/>
    <property type="project" value="InterPro"/>
</dbReference>
<proteinExistence type="inferred from homology"/>
<feature type="transmembrane region" description="Helical" evidence="9">
    <location>
        <begin position="304"/>
        <end position="323"/>
    </location>
</feature>
<feature type="domain" description="NADH:ubiquinone oxidoreductase chain 4 N-terminal" evidence="11">
    <location>
        <begin position="76"/>
        <end position="129"/>
    </location>
</feature>
<evidence type="ECO:0000256" key="1">
    <source>
        <dbReference type="ARBA" id="ARBA00004127"/>
    </source>
</evidence>